<dbReference type="EMBL" id="HBGE01081375">
    <property type="protein sequence ID" value="CAD9171793.1"/>
    <property type="molecule type" value="Transcribed_RNA"/>
</dbReference>
<sequence>MAPKADAPKKVDPVEEGDDDDSSDEGMAGLIWVPKAILETVSAKLEKKEEVSKEAVEQLIEVDDPADDVVMVPVDLSDAAEIEDEDNLLEKLGAAKVAELFVQGRKKFLESLTAMPAEAKEKVRQEMTGAEYKKMLEELGDLEGGESELDEGDEEEIDSDEADGEQAEEPPAKKTKTK</sequence>
<accession>A0A7S1WJM7</accession>
<feature type="compositionally biased region" description="Acidic residues" evidence="1">
    <location>
        <begin position="138"/>
        <end position="168"/>
    </location>
</feature>
<proteinExistence type="predicted"/>
<feature type="region of interest" description="Disordered" evidence="1">
    <location>
        <begin position="138"/>
        <end position="178"/>
    </location>
</feature>
<reference evidence="2" key="1">
    <citation type="submission" date="2021-01" db="EMBL/GenBank/DDBJ databases">
        <authorList>
            <person name="Corre E."/>
            <person name="Pelletier E."/>
            <person name="Niang G."/>
            <person name="Scheremetjew M."/>
            <person name="Finn R."/>
            <person name="Kale V."/>
            <person name="Holt S."/>
            <person name="Cochrane G."/>
            <person name="Meng A."/>
            <person name="Brown T."/>
            <person name="Cohen L."/>
        </authorList>
    </citation>
    <scope>NUCLEOTIDE SEQUENCE</scope>
    <source>
        <strain evidence="2">OF101</strain>
    </source>
</reference>
<evidence type="ECO:0000256" key="1">
    <source>
        <dbReference type="SAM" id="MobiDB-lite"/>
    </source>
</evidence>
<feature type="region of interest" description="Disordered" evidence="1">
    <location>
        <begin position="1"/>
        <end position="28"/>
    </location>
</feature>
<evidence type="ECO:0000313" key="2">
    <source>
        <dbReference type="EMBL" id="CAD9171793.1"/>
    </source>
</evidence>
<protein>
    <submittedName>
        <fullName evidence="2">Uncharacterized protein</fullName>
    </submittedName>
</protein>
<feature type="compositionally biased region" description="Acidic residues" evidence="1">
    <location>
        <begin position="14"/>
        <end position="24"/>
    </location>
</feature>
<dbReference type="AlphaFoldDB" id="A0A7S1WJM7"/>
<organism evidence="2">
    <name type="scientific">Alexandrium catenella</name>
    <name type="common">Red tide dinoflagellate</name>
    <name type="synonym">Gonyaulax catenella</name>
    <dbReference type="NCBI Taxonomy" id="2925"/>
    <lineage>
        <taxon>Eukaryota</taxon>
        <taxon>Sar</taxon>
        <taxon>Alveolata</taxon>
        <taxon>Dinophyceae</taxon>
        <taxon>Gonyaulacales</taxon>
        <taxon>Pyrocystaceae</taxon>
        <taxon>Alexandrium</taxon>
    </lineage>
</organism>
<feature type="compositionally biased region" description="Basic and acidic residues" evidence="1">
    <location>
        <begin position="1"/>
        <end position="13"/>
    </location>
</feature>
<name>A0A7S1WJM7_ALECA</name>
<gene>
    <name evidence="2" type="ORF">ACAT0790_LOCUS48562</name>
</gene>